<accession>A0A9X8QM07</accession>
<name>A0A9X8QM07_9PSED</name>
<protein>
    <submittedName>
        <fullName evidence="2">Uncharacterized protein</fullName>
    </submittedName>
</protein>
<dbReference type="Proteomes" id="UP000183210">
    <property type="component" value="Unassembled WGS sequence"/>
</dbReference>
<dbReference type="EMBL" id="FOEV01000025">
    <property type="protein sequence ID" value="SER47055.1"/>
    <property type="molecule type" value="Genomic_DNA"/>
</dbReference>
<comment type="caution">
    <text evidence="2">The sequence shown here is derived from an EMBL/GenBank/DDBJ whole genome shotgun (WGS) entry which is preliminary data.</text>
</comment>
<sequence>MNGYICVFVEWRSAKPVALHYVTRPFPGHPDFESQVRALESFRSHELTPFKKGRVPKGSPDRFSFKHLDEFETELAVYRESNIDIYEALPLHQYDSTWDFFVAIAFDINTNRFKPESYRSGNLEISSSSPTAVDVVRR</sequence>
<evidence type="ECO:0000313" key="3">
    <source>
        <dbReference type="Proteomes" id="UP000183210"/>
    </source>
</evidence>
<dbReference type="AlphaFoldDB" id="A0A9X8QM07"/>
<evidence type="ECO:0000256" key="1">
    <source>
        <dbReference type="SAM" id="MobiDB-lite"/>
    </source>
</evidence>
<organism evidence="2 3">
    <name type="scientific">Pseudomonas lutea</name>
    <dbReference type="NCBI Taxonomy" id="243924"/>
    <lineage>
        <taxon>Bacteria</taxon>
        <taxon>Pseudomonadati</taxon>
        <taxon>Pseudomonadota</taxon>
        <taxon>Gammaproteobacteria</taxon>
        <taxon>Pseudomonadales</taxon>
        <taxon>Pseudomonadaceae</taxon>
        <taxon>Pseudomonas</taxon>
    </lineage>
</organism>
<gene>
    <name evidence="2" type="ORF">SAMN05216409_12518</name>
</gene>
<reference evidence="2 3" key="1">
    <citation type="submission" date="2016-10" db="EMBL/GenBank/DDBJ databases">
        <authorList>
            <person name="Varghese N."/>
            <person name="Submissions S."/>
        </authorList>
    </citation>
    <scope>NUCLEOTIDE SEQUENCE [LARGE SCALE GENOMIC DNA]</scope>
    <source>
        <strain evidence="2 3">LMG 21974</strain>
    </source>
</reference>
<feature type="compositionally biased region" description="Polar residues" evidence="1">
    <location>
        <begin position="119"/>
        <end position="131"/>
    </location>
</feature>
<proteinExistence type="predicted"/>
<feature type="region of interest" description="Disordered" evidence="1">
    <location>
        <begin position="119"/>
        <end position="138"/>
    </location>
</feature>
<evidence type="ECO:0000313" key="2">
    <source>
        <dbReference type="EMBL" id="SER47055.1"/>
    </source>
</evidence>